<dbReference type="CDD" id="cd00085">
    <property type="entry name" value="HNHc"/>
    <property type="match status" value="1"/>
</dbReference>
<dbReference type="GO" id="GO:0005829">
    <property type="term" value="C:cytosol"/>
    <property type="evidence" value="ECO:0007669"/>
    <property type="project" value="TreeGrafter"/>
</dbReference>
<evidence type="ECO:0000313" key="7">
    <source>
        <dbReference type="Proteomes" id="UP001158087"/>
    </source>
</evidence>
<evidence type="ECO:0000313" key="6">
    <source>
        <dbReference type="EMBL" id="MDH0125430.1"/>
    </source>
</evidence>
<sequence>MARRDQRSAEAAAYRKLYKTARWQRLRERQLTAHPLCAYCLQQEDVTPATVCDHVRPHRGDEALFFDPDNLQSLCAPCHDRIKRREELGQDVVRFGPDGWPIA</sequence>
<comment type="similarity">
    <text evidence="3">Belongs to the HNH nuclease family.</text>
</comment>
<comment type="caution">
    <text evidence="6">The sequence shown here is derived from an EMBL/GenBank/DDBJ whole genome shotgun (WGS) entry which is preliminary data.</text>
</comment>
<dbReference type="AlphaFoldDB" id="A0AA42GZ79"/>
<dbReference type="SMART" id="SM00507">
    <property type="entry name" value="HNHc"/>
    <property type="match status" value="1"/>
</dbReference>
<dbReference type="GO" id="GO:0016787">
    <property type="term" value="F:hydrolase activity"/>
    <property type="evidence" value="ECO:0007669"/>
    <property type="project" value="UniProtKB-KW"/>
</dbReference>
<reference evidence="6" key="1">
    <citation type="submission" date="2022-09" db="EMBL/GenBank/DDBJ databases">
        <title>Intensive care unit water sources are persistently colonized with multi-drug resistant bacteria and are the site of extensive horizontal gene transfer of antibiotic resistance genes.</title>
        <authorList>
            <person name="Diorio-Toth L."/>
        </authorList>
    </citation>
    <scope>NUCLEOTIDE SEQUENCE</scope>
    <source>
        <strain evidence="6">GD04153</strain>
    </source>
</reference>
<organism evidence="6 7">
    <name type="scientific">Brucella intermedia GD04153</name>
    <dbReference type="NCBI Taxonomy" id="2975438"/>
    <lineage>
        <taxon>Bacteria</taxon>
        <taxon>Pseudomonadati</taxon>
        <taxon>Pseudomonadota</taxon>
        <taxon>Alphaproteobacteria</taxon>
        <taxon>Hyphomicrobiales</taxon>
        <taxon>Brucellaceae</taxon>
        <taxon>Brucella/Ochrobactrum group</taxon>
        <taxon>Brucella</taxon>
    </lineage>
</organism>
<dbReference type="GO" id="GO:0003676">
    <property type="term" value="F:nucleic acid binding"/>
    <property type="evidence" value="ECO:0007669"/>
    <property type="project" value="InterPro"/>
</dbReference>
<dbReference type="PANTHER" id="PTHR41286">
    <property type="entry name" value="HNH NUCLEASE YAJD-RELATED"/>
    <property type="match status" value="1"/>
</dbReference>
<evidence type="ECO:0000256" key="1">
    <source>
        <dbReference type="ARBA" id="ARBA00022722"/>
    </source>
</evidence>
<dbReference type="Proteomes" id="UP001158087">
    <property type="component" value="Unassembled WGS sequence"/>
</dbReference>
<protein>
    <recommendedName>
        <fullName evidence="4">Putative HNH nuclease YajD</fullName>
    </recommendedName>
</protein>
<dbReference type="GO" id="GO:0008270">
    <property type="term" value="F:zinc ion binding"/>
    <property type="evidence" value="ECO:0007669"/>
    <property type="project" value="InterPro"/>
</dbReference>
<proteinExistence type="inferred from homology"/>
<dbReference type="InterPro" id="IPR002711">
    <property type="entry name" value="HNH"/>
</dbReference>
<evidence type="ECO:0000256" key="3">
    <source>
        <dbReference type="ARBA" id="ARBA00038412"/>
    </source>
</evidence>
<keyword evidence="6" id="KW-0255">Endonuclease</keyword>
<keyword evidence="2" id="KW-0378">Hydrolase</keyword>
<dbReference type="PANTHER" id="PTHR41286:SF1">
    <property type="entry name" value="HNH NUCLEASE YAJD-RELATED"/>
    <property type="match status" value="1"/>
</dbReference>
<dbReference type="EMBL" id="JAODYY010000007">
    <property type="protein sequence ID" value="MDH0125430.1"/>
    <property type="molecule type" value="Genomic_DNA"/>
</dbReference>
<name>A0AA42GZ79_9HYPH</name>
<dbReference type="GO" id="GO:0004519">
    <property type="term" value="F:endonuclease activity"/>
    <property type="evidence" value="ECO:0007669"/>
    <property type="project" value="UniProtKB-KW"/>
</dbReference>
<evidence type="ECO:0000256" key="4">
    <source>
        <dbReference type="ARBA" id="ARBA00040194"/>
    </source>
</evidence>
<feature type="domain" description="HNH nuclease" evidence="5">
    <location>
        <begin position="25"/>
        <end position="80"/>
    </location>
</feature>
<dbReference type="Gene3D" id="1.10.30.50">
    <property type="match status" value="1"/>
</dbReference>
<dbReference type="InterPro" id="IPR003615">
    <property type="entry name" value="HNH_nuc"/>
</dbReference>
<dbReference type="Pfam" id="PF01844">
    <property type="entry name" value="HNH"/>
    <property type="match status" value="1"/>
</dbReference>
<keyword evidence="1" id="KW-0540">Nuclease</keyword>
<evidence type="ECO:0000256" key="2">
    <source>
        <dbReference type="ARBA" id="ARBA00022801"/>
    </source>
</evidence>
<evidence type="ECO:0000259" key="5">
    <source>
        <dbReference type="SMART" id="SM00507"/>
    </source>
</evidence>
<gene>
    <name evidence="6" type="ORF">N7376_15585</name>
</gene>
<accession>A0AA42GZ79</accession>